<evidence type="ECO:0000313" key="11">
    <source>
        <dbReference type="EMBL" id="SHF89650.1"/>
    </source>
</evidence>
<name>A0A1M5FDM4_9BACE</name>
<proteinExistence type="inferred from homology"/>
<dbReference type="AlphaFoldDB" id="A0A1M5FDM4"/>
<dbReference type="GO" id="GO:0004252">
    <property type="term" value="F:serine-type endopeptidase activity"/>
    <property type="evidence" value="ECO:0007669"/>
    <property type="project" value="UniProtKB-UniRule"/>
</dbReference>
<feature type="domain" description="Secretion system C-terminal sorting" evidence="10">
    <location>
        <begin position="664"/>
        <end position="726"/>
    </location>
</feature>
<evidence type="ECO:0000256" key="3">
    <source>
        <dbReference type="ARBA" id="ARBA00022801"/>
    </source>
</evidence>
<feature type="active site" description="Charge relay system" evidence="5 6">
    <location>
        <position position="162"/>
    </location>
</feature>
<protein>
    <submittedName>
        <fullName evidence="11">Por secretion system C-terminal sorting domain-containing protein</fullName>
    </submittedName>
</protein>
<dbReference type="InterPro" id="IPR015500">
    <property type="entry name" value="Peptidase_S8_subtilisin-rel"/>
</dbReference>
<feature type="chain" id="PRO_5012228956" evidence="8">
    <location>
        <begin position="22"/>
        <end position="732"/>
    </location>
</feature>
<evidence type="ECO:0000313" key="12">
    <source>
        <dbReference type="Proteomes" id="UP000184509"/>
    </source>
</evidence>
<dbReference type="Proteomes" id="UP000184509">
    <property type="component" value="Unassembled WGS sequence"/>
</dbReference>
<dbReference type="PRINTS" id="PR00723">
    <property type="entry name" value="SUBTILISIN"/>
</dbReference>
<evidence type="ECO:0000256" key="8">
    <source>
        <dbReference type="SAM" id="SignalP"/>
    </source>
</evidence>
<dbReference type="PANTHER" id="PTHR43806">
    <property type="entry name" value="PEPTIDASE S8"/>
    <property type="match status" value="1"/>
</dbReference>
<keyword evidence="3 6" id="KW-0378">Hydrolase</keyword>
<feature type="domain" description="Peptidase S8/S53" evidence="9">
    <location>
        <begin position="469"/>
        <end position="610"/>
    </location>
</feature>
<evidence type="ECO:0000256" key="5">
    <source>
        <dbReference type="PIRSR" id="PIRSR615500-1"/>
    </source>
</evidence>
<organism evidence="11 12">
    <name type="scientific">Bacteroides luti</name>
    <dbReference type="NCBI Taxonomy" id="1297750"/>
    <lineage>
        <taxon>Bacteria</taxon>
        <taxon>Pseudomonadati</taxon>
        <taxon>Bacteroidota</taxon>
        <taxon>Bacteroidia</taxon>
        <taxon>Bacteroidales</taxon>
        <taxon>Bacteroidaceae</taxon>
        <taxon>Bacteroides</taxon>
    </lineage>
</organism>
<dbReference type="Gene3D" id="3.40.50.200">
    <property type="entry name" value="Peptidase S8/S53 domain"/>
    <property type="match status" value="2"/>
</dbReference>
<dbReference type="NCBIfam" id="TIGR04183">
    <property type="entry name" value="Por_Secre_tail"/>
    <property type="match status" value="1"/>
</dbReference>
<dbReference type="PROSITE" id="PS00136">
    <property type="entry name" value="SUBTILASE_ASP"/>
    <property type="match status" value="1"/>
</dbReference>
<evidence type="ECO:0000256" key="6">
    <source>
        <dbReference type="PROSITE-ProRule" id="PRU01240"/>
    </source>
</evidence>
<accession>A0A1M5FDM4</accession>
<evidence type="ECO:0000259" key="9">
    <source>
        <dbReference type="Pfam" id="PF00082"/>
    </source>
</evidence>
<gene>
    <name evidence="11" type="ORF">SAMN05444405_11662</name>
</gene>
<dbReference type="GO" id="GO:0006508">
    <property type="term" value="P:proteolysis"/>
    <property type="evidence" value="ECO:0007669"/>
    <property type="project" value="UniProtKB-KW"/>
</dbReference>
<dbReference type="RefSeq" id="WP_073403333.1">
    <property type="nucleotide sequence ID" value="NZ_FQTV01000016.1"/>
</dbReference>
<comment type="similarity">
    <text evidence="1 6 7">Belongs to the peptidase S8 family.</text>
</comment>
<dbReference type="PROSITE" id="PS00138">
    <property type="entry name" value="SUBTILASE_SER"/>
    <property type="match status" value="1"/>
</dbReference>
<dbReference type="PROSITE" id="PS51892">
    <property type="entry name" value="SUBTILASE"/>
    <property type="match status" value="1"/>
</dbReference>
<keyword evidence="12" id="KW-1185">Reference proteome</keyword>
<dbReference type="InterPro" id="IPR022398">
    <property type="entry name" value="Peptidase_S8_His-AS"/>
</dbReference>
<evidence type="ECO:0000256" key="2">
    <source>
        <dbReference type="ARBA" id="ARBA00022670"/>
    </source>
</evidence>
<dbReference type="SUPFAM" id="SSF52743">
    <property type="entry name" value="Subtilisin-like"/>
    <property type="match status" value="1"/>
</dbReference>
<evidence type="ECO:0000259" key="10">
    <source>
        <dbReference type="Pfam" id="PF18962"/>
    </source>
</evidence>
<dbReference type="OrthoDB" id="1489355at2"/>
<dbReference type="InterPro" id="IPR050131">
    <property type="entry name" value="Peptidase_S8_subtilisin-like"/>
</dbReference>
<dbReference type="PROSITE" id="PS00137">
    <property type="entry name" value="SUBTILASE_HIS"/>
    <property type="match status" value="1"/>
</dbReference>
<evidence type="ECO:0000256" key="4">
    <source>
        <dbReference type="ARBA" id="ARBA00022825"/>
    </source>
</evidence>
<evidence type="ECO:0000256" key="7">
    <source>
        <dbReference type="RuleBase" id="RU003355"/>
    </source>
</evidence>
<dbReference type="InterPro" id="IPR036852">
    <property type="entry name" value="Peptidase_S8/S53_dom_sf"/>
</dbReference>
<dbReference type="InterPro" id="IPR023827">
    <property type="entry name" value="Peptidase_S8_Asp-AS"/>
</dbReference>
<feature type="domain" description="Peptidase S8/S53" evidence="9">
    <location>
        <begin position="153"/>
        <end position="324"/>
    </location>
</feature>
<dbReference type="PANTHER" id="PTHR43806:SF11">
    <property type="entry name" value="CEREVISIN-RELATED"/>
    <property type="match status" value="1"/>
</dbReference>
<sequence length="732" mass="80162">MKRITLLYCFFTILFLASAQAQVASGKLSPHTKTFLLKMNQKDISTTQRKAILTKSAVIETGVQEYISAFIYLKENAETESLEQQGVKINSHTGDIVTAMIPISSIENVAALPEVKYVQIGTPVNKKMDRARVTSGVDKVQAGTLPLSAPFFGKGVVIGIIDTGFEYGHPNFYNKEHTEYRVKRVWEQNTTSGTPPTGFNYGKEYISQDSILKKAYDLTNESHGTHVSGIAAGADHSNDNIYYGVAGEADIVLVSYIGYDTDVIDGIKYIYDYASSVGKPCIINISMGSYSGPHDGTSLFDTTTDQMQGKGRLIVGAAGNEGNKYIHISKTFSQTDTICKTFLKSNNIAADIWGEAGKDYKVQVCVYDTINNNNVYISPEYKASDNVDITTRLKNNTTVKNGASGYLYITSEINALNKKPHFAINTTLSSVVAGNCIGIIIKSTEGTVHAWSDESYHFTSNDKPGWTDGDNNFSIGEVGGTGKQIISVGAYVSKNMFTNLNNETYGISQYLNTLATFSSTGPTLDGRMKPDITAPGSVLASSISSYDTKQDTYKVKQTTLDNKTYYYGIMGGTSMSTPYVTGVLATWLQANPNLTPDEVKSIFQKTAINDSYTGDILPNGNSTWGYGKIDAYNGLLEVIKQYTSIEDMPILPQSIFMYSGNNLQFNFLFTQEDTNVKINVFNVNGQQVLGKNFNEIACKQEETIDLNGLPKGLYIIKITGNKLNQVFKASTK</sequence>
<dbReference type="Pfam" id="PF00082">
    <property type="entry name" value="Peptidase_S8"/>
    <property type="match status" value="2"/>
</dbReference>
<dbReference type="Pfam" id="PF18962">
    <property type="entry name" value="Por_Secre_tail"/>
    <property type="match status" value="1"/>
</dbReference>
<evidence type="ECO:0000256" key="1">
    <source>
        <dbReference type="ARBA" id="ARBA00011073"/>
    </source>
</evidence>
<dbReference type="InterPro" id="IPR000209">
    <property type="entry name" value="Peptidase_S8/S53_dom"/>
</dbReference>
<feature type="signal peptide" evidence="8">
    <location>
        <begin position="1"/>
        <end position="21"/>
    </location>
</feature>
<keyword evidence="8" id="KW-0732">Signal</keyword>
<dbReference type="InterPro" id="IPR023828">
    <property type="entry name" value="Peptidase_S8_Ser-AS"/>
</dbReference>
<reference evidence="11 12" key="1">
    <citation type="submission" date="2016-11" db="EMBL/GenBank/DDBJ databases">
        <authorList>
            <person name="Jaros S."/>
            <person name="Januszkiewicz K."/>
            <person name="Wedrychowicz H."/>
        </authorList>
    </citation>
    <scope>NUCLEOTIDE SEQUENCE [LARGE SCALE GENOMIC DNA]</scope>
    <source>
        <strain evidence="11 12">DSM 26991</strain>
    </source>
</reference>
<feature type="active site" description="Charge relay system" evidence="5 6">
    <location>
        <position position="223"/>
    </location>
</feature>
<dbReference type="EMBL" id="FQTV01000016">
    <property type="protein sequence ID" value="SHF89650.1"/>
    <property type="molecule type" value="Genomic_DNA"/>
</dbReference>
<keyword evidence="4 6" id="KW-0720">Serine protease</keyword>
<dbReference type="InterPro" id="IPR026444">
    <property type="entry name" value="Secre_tail"/>
</dbReference>
<dbReference type="STRING" id="1297750.SAMN05444405_11662"/>
<keyword evidence="2 6" id="KW-0645">Protease</keyword>
<feature type="active site" description="Charge relay system" evidence="5 6">
    <location>
        <position position="574"/>
    </location>
</feature>